<accession>A0A6A5QYS3</accession>
<proteinExistence type="predicted"/>
<dbReference type="EMBL" id="ML979132">
    <property type="protein sequence ID" value="KAF1920439.1"/>
    <property type="molecule type" value="Genomic_DNA"/>
</dbReference>
<organism evidence="1 2">
    <name type="scientific">Ampelomyces quisqualis</name>
    <name type="common">Powdery mildew agent</name>
    <dbReference type="NCBI Taxonomy" id="50730"/>
    <lineage>
        <taxon>Eukaryota</taxon>
        <taxon>Fungi</taxon>
        <taxon>Dikarya</taxon>
        <taxon>Ascomycota</taxon>
        <taxon>Pezizomycotina</taxon>
        <taxon>Dothideomycetes</taxon>
        <taxon>Pleosporomycetidae</taxon>
        <taxon>Pleosporales</taxon>
        <taxon>Pleosporineae</taxon>
        <taxon>Phaeosphaeriaceae</taxon>
        <taxon>Ampelomyces</taxon>
    </lineage>
</organism>
<gene>
    <name evidence="1" type="ORF">BDU57DRAFT_438165</name>
</gene>
<dbReference type="Proteomes" id="UP000800096">
    <property type="component" value="Unassembled WGS sequence"/>
</dbReference>
<sequence length="253" mass="28547">MLFSDEILPEYPIWNSTIPQAIIADHSDGTYSVSWAPTSAGIIHRSPSLVKREDLLKSYPQIVQAWESNQRNEKEQAHQTEQTFANFIARFLDTNDNNHCAAAPPRGVACDQSLLPGMHRHWGELRKCETHPPDRPPVLVCKGCRVTHYAQECRAFDRGLIMARGARVPVCEKCANMASAHAETRSCACGSRWTCFRCREVELEGLAKAREKYVEGRCGNCAEASGEERFVEFCLLCRGWRVYADIMEAEVVE</sequence>
<reference evidence="1" key="1">
    <citation type="journal article" date="2020" name="Stud. Mycol.">
        <title>101 Dothideomycetes genomes: a test case for predicting lifestyles and emergence of pathogens.</title>
        <authorList>
            <person name="Haridas S."/>
            <person name="Albert R."/>
            <person name="Binder M."/>
            <person name="Bloem J."/>
            <person name="Labutti K."/>
            <person name="Salamov A."/>
            <person name="Andreopoulos B."/>
            <person name="Baker S."/>
            <person name="Barry K."/>
            <person name="Bills G."/>
            <person name="Bluhm B."/>
            <person name="Cannon C."/>
            <person name="Castanera R."/>
            <person name="Culley D."/>
            <person name="Daum C."/>
            <person name="Ezra D."/>
            <person name="Gonzalez J."/>
            <person name="Henrissat B."/>
            <person name="Kuo A."/>
            <person name="Liang C."/>
            <person name="Lipzen A."/>
            <person name="Lutzoni F."/>
            <person name="Magnuson J."/>
            <person name="Mondo S."/>
            <person name="Nolan M."/>
            <person name="Ohm R."/>
            <person name="Pangilinan J."/>
            <person name="Park H.-J."/>
            <person name="Ramirez L."/>
            <person name="Alfaro M."/>
            <person name="Sun H."/>
            <person name="Tritt A."/>
            <person name="Yoshinaga Y."/>
            <person name="Zwiers L.-H."/>
            <person name="Turgeon B."/>
            <person name="Goodwin S."/>
            <person name="Spatafora J."/>
            <person name="Crous P."/>
            <person name="Grigoriev I."/>
        </authorList>
    </citation>
    <scope>NUCLEOTIDE SEQUENCE</scope>
    <source>
        <strain evidence="1">HMLAC05119</strain>
    </source>
</reference>
<dbReference type="AlphaFoldDB" id="A0A6A5QYS3"/>
<evidence type="ECO:0000313" key="1">
    <source>
        <dbReference type="EMBL" id="KAF1920439.1"/>
    </source>
</evidence>
<keyword evidence="2" id="KW-1185">Reference proteome</keyword>
<dbReference type="OrthoDB" id="3754550at2759"/>
<name>A0A6A5QYS3_AMPQU</name>
<evidence type="ECO:0000313" key="2">
    <source>
        <dbReference type="Proteomes" id="UP000800096"/>
    </source>
</evidence>
<protein>
    <submittedName>
        <fullName evidence="1">Uncharacterized protein</fullName>
    </submittedName>
</protein>